<proteinExistence type="evidence at transcript level"/>
<protein>
    <submittedName>
        <fullName evidence="1">Uncharacterized protein</fullName>
    </submittedName>
</protein>
<evidence type="ECO:0000313" key="1">
    <source>
        <dbReference type="EMBL" id="ACG30776.1"/>
    </source>
</evidence>
<reference evidence="1" key="1">
    <citation type="journal article" date="2009" name="Plant Mol. Biol.">
        <title>Insights into corn genes derived from large-scale cDNA sequencing.</title>
        <authorList>
            <person name="Alexandrov N.N."/>
            <person name="Brover V.V."/>
            <person name="Freidin S."/>
            <person name="Troukhan M.E."/>
            <person name="Tatarinova T.V."/>
            <person name="Zhang H."/>
            <person name="Swaller T.J."/>
            <person name="Lu Y.P."/>
            <person name="Bouck J."/>
            <person name="Flavell R.B."/>
            <person name="Feldmann K.A."/>
        </authorList>
    </citation>
    <scope>NUCLEOTIDE SEQUENCE</scope>
</reference>
<organism evidence="1">
    <name type="scientific">Zea mays</name>
    <name type="common">Maize</name>
    <dbReference type="NCBI Taxonomy" id="4577"/>
    <lineage>
        <taxon>Eukaryota</taxon>
        <taxon>Viridiplantae</taxon>
        <taxon>Streptophyta</taxon>
        <taxon>Embryophyta</taxon>
        <taxon>Tracheophyta</taxon>
        <taxon>Spermatophyta</taxon>
        <taxon>Magnoliopsida</taxon>
        <taxon>Liliopsida</taxon>
        <taxon>Poales</taxon>
        <taxon>Poaceae</taxon>
        <taxon>PACMAD clade</taxon>
        <taxon>Panicoideae</taxon>
        <taxon>Andropogonodae</taxon>
        <taxon>Andropogoneae</taxon>
        <taxon>Tripsacinae</taxon>
        <taxon>Zea</taxon>
    </lineage>
</organism>
<dbReference type="EMBL" id="EU958658">
    <property type="protein sequence ID" value="ACG30776.1"/>
    <property type="molecule type" value="mRNA"/>
</dbReference>
<name>B6T0Z3_MAIZE</name>
<dbReference type="AlphaFoldDB" id="B6T0Z3"/>
<sequence>MHATLYVIPTCSWSICRYIWFVQTSILVCL</sequence>
<accession>B6T0Z3</accession>